<dbReference type="AlphaFoldDB" id="A0A0E1NHS7"/>
<reference evidence="2 4" key="1">
    <citation type="submission" date="2015-03" db="EMBL/GenBank/DDBJ databases">
        <authorList>
            <person name="Murphy D."/>
        </authorList>
    </citation>
    <scope>NUCLEOTIDE SEQUENCE [LARGE SCALE GENOMIC DNA]</scope>
    <source>
        <strain evidence="2 4">IP26249</strain>
    </source>
</reference>
<dbReference type="PANTHER" id="PTHR38813:SF1">
    <property type="entry name" value="TOXIN RELE1-RELATED"/>
    <property type="match status" value="1"/>
</dbReference>
<organism evidence="2 4">
    <name type="scientific">Yersinia enterocolitica</name>
    <dbReference type="NCBI Taxonomy" id="630"/>
    <lineage>
        <taxon>Bacteria</taxon>
        <taxon>Pseudomonadati</taxon>
        <taxon>Pseudomonadota</taxon>
        <taxon>Gammaproteobacteria</taxon>
        <taxon>Enterobacterales</taxon>
        <taxon>Yersiniaceae</taxon>
        <taxon>Yersinia</taxon>
    </lineage>
</organism>
<keyword evidence="1" id="KW-1277">Toxin-antitoxin system</keyword>
<dbReference type="RefSeq" id="WP_005166028.1">
    <property type="nucleotide sequence ID" value="NZ_CGBC01000069.1"/>
</dbReference>
<dbReference type="PATRIC" id="fig|630.129.peg.3457"/>
<dbReference type="Gene3D" id="3.30.2310.20">
    <property type="entry name" value="RelE-like"/>
    <property type="match status" value="1"/>
</dbReference>
<dbReference type="Pfam" id="PF05016">
    <property type="entry name" value="ParE_toxin"/>
    <property type="match status" value="1"/>
</dbReference>
<gene>
    <name evidence="2" type="ORF">ERS137941_00831</name>
    <name evidence="3" type="ORF">I6I39_04115</name>
</gene>
<evidence type="ECO:0000313" key="4">
    <source>
        <dbReference type="Proteomes" id="UP000048841"/>
    </source>
</evidence>
<dbReference type="PANTHER" id="PTHR38813">
    <property type="match status" value="1"/>
</dbReference>
<dbReference type="GeneID" id="31411929"/>
<dbReference type="InterPro" id="IPR052747">
    <property type="entry name" value="TA_system_RelE_toxin"/>
</dbReference>
<protein>
    <submittedName>
        <fullName evidence="2">Phage protein</fullName>
    </submittedName>
    <submittedName>
        <fullName evidence="3">Type II toxin-antitoxin system RelE/ParE family toxin</fullName>
    </submittedName>
</protein>
<evidence type="ECO:0000313" key="5">
    <source>
        <dbReference type="Proteomes" id="UP000595309"/>
    </source>
</evidence>
<reference evidence="3 5" key="2">
    <citation type="submission" date="2021-01" db="EMBL/GenBank/DDBJ databases">
        <title>FDA dAtabase for Regulatory Grade micrObial Sequences (FDA-ARGOS): Supporting development and validation of Infectious Disease Dx tests.</title>
        <authorList>
            <person name="Blissenbach B."/>
            <person name="Krut O."/>
            <person name="Tallon L."/>
            <person name="Sadzewicz L."/>
            <person name="Zhao X."/>
            <person name="Boylan J."/>
            <person name="Ott S."/>
            <person name="Bowen H."/>
            <person name="Vavikolanu K."/>
            <person name="Mehta A."/>
            <person name="Aluvathingal J."/>
            <person name="Nadendla S."/>
            <person name="Yan Y."/>
            <person name="Sichtig H."/>
        </authorList>
    </citation>
    <scope>NUCLEOTIDE SEQUENCE [LARGE SCALE GENOMIC DNA]</scope>
    <source>
        <strain evidence="3 5">FDAARGOS_1082</strain>
    </source>
</reference>
<dbReference type="Proteomes" id="UP000595309">
    <property type="component" value="Chromosome"/>
</dbReference>
<accession>A0A0E1NHS7</accession>
<dbReference type="InterPro" id="IPR035093">
    <property type="entry name" value="RelE/ParE_toxin_dom_sf"/>
</dbReference>
<sequence length="86" mass="10095">MVKVDWSRKAVKQLLSIDVRYRKSISEKVNKLTDFPAVDLDIKKLQTGDSQYRMRVGNYRIIFQIIEGTPVICTIQEVKRRTTTTY</sequence>
<dbReference type="KEGG" id="yet:CH48_820"/>
<name>A0A0E1NHS7_YEREN</name>
<dbReference type="SUPFAM" id="SSF143011">
    <property type="entry name" value="RelE-like"/>
    <property type="match status" value="1"/>
</dbReference>
<dbReference type="EMBL" id="CP068146">
    <property type="protein sequence ID" value="QQU47936.1"/>
    <property type="molecule type" value="Genomic_DNA"/>
</dbReference>
<evidence type="ECO:0000256" key="1">
    <source>
        <dbReference type="ARBA" id="ARBA00022649"/>
    </source>
</evidence>
<dbReference type="InterPro" id="IPR007712">
    <property type="entry name" value="RelE/ParE_toxin"/>
</dbReference>
<evidence type="ECO:0000313" key="3">
    <source>
        <dbReference type="EMBL" id="QQU47936.1"/>
    </source>
</evidence>
<evidence type="ECO:0000313" key="2">
    <source>
        <dbReference type="EMBL" id="CFQ55079.1"/>
    </source>
</evidence>
<dbReference type="EMBL" id="CGBR01000003">
    <property type="protein sequence ID" value="CFQ55079.1"/>
    <property type="molecule type" value="Genomic_DNA"/>
</dbReference>
<dbReference type="Proteomes" id="UP000048841">
    <property type="component" value="Unassembled WGS sequence"/>
</dbReference>
<proteinExistence type="predicted"/>